<dbReference type="Pfam" id="PF16189">
    <property type="entry name" value="Creatinase_N_2"/>
    <property type="match status" value="1"/>
</dbReference>
<gene>
    <name evidence="7" type="ORF">KDU71_18675</name>
</gene>
<dbReference type="InterPro" id="IPR032416">
    <property type="entry name" value="Peptidase_M24_C"/>
</dbReference>
<dbReference type="InterPro" id="IPR036005">
    <property type="entry name" value="Creatinase/aminopeptidase-like"/>
</dbReference>
<feature type="domain" description="Peptidase M24" evidence="4">
    <location>
        <begin position="309"/>
        <end position="521"/>
    </location>
</feature>
<evidence type="ECO:0000259" key="5">
    <source>
        <dbReference type="Pfam" id="PF01321"/>
    </source>
</evidence>
<dbReference type="EMBL" id="JAGTAR010000035">
    <property type="protein sequence ID" value="MBR8537601.1"/>
    <property type="molecule type" value="Genomic_DNA"/>
</dbReference>
<evidence type="ECO:0000313" key="8">
    <source>
        <dbReference type="Proteomes" id="UP000679220"/>
    </source>
</evidence>
<protein>
    <submittedName>
        <fullName evidence="7">Aminopeptidase P family protein</fullName>
    </submittedName>
</protein>
<dbReference type="RefSeq" id="WP_212192625.1">
    <property type="nucleotide sequence ID" value="NZ_JAGTAR010000035.1"/>
</dbReference>
<proteinExistence type="inferred from homology"/>
<dbReference type="InterPro" id="IPR000994">
    <property type="entry name" value="Pept_M24"/>
</dbReference>
<keyword evidence="8" id="KW-1185">Reference proteome</keyword>
<reference evidence="7" key="2">
    <citation type="submission" date="2021-04" db="EMBL/GenBank/DDBJ databases">
        <authorList>
            <person name="Zhang T."/>
            <person name="Zhang Y."/>
            <person name="Lu D."/>
            <person name="Zuo D."/>
            <person name="Du Z."/>
        </authorList>
    </citation>
    <scope>NUCLEOTIDE SEQUENCE</scope>
    <source>
        <strain evidence="7">JR1</strain>
    </source>
</reference>
<evidence type="ECO:0000256" key="3">
    <source>
        <dbReference type="ARBA" id="ARBA00022801"/>
    </source>
</evidence>
<name>A0A941IY76_9BACT</name>
<dbReference type="Gene3D" id="3.40.350.10">
    <property type="entry name" value="Creatinase/prolidase N-terminal domain"/>
    <property type="match status" value="2"/>
</dbReference>
<sequence length="592" mass="66393">MSTPDRLFKLRNHMATLGVDACIITSADPHLSEYPSSHWKFREWLSGFTGSAGTVVVTNEEAGLWTDSRYFLQAEQQLEDSGMDLYRMGTEGVPDYKDWLTEKLNAGSVVGVNGKTMTVNELRALARLLKKADIRLDAKLFMEDDIWEARPLIPEDGIFELGTEYTGLSRTEKIAEVRRRMKAQGGTHYIITTLDEVAWLLNFRGQDVQFNPVFHAYLVVSHNHVNLFIDPHKLTSSIGKQLSEEDIKIFIYNDFYNFIKDMPPLAKVIVDPNRTNSTVYSSLPQQSTKIETTSIVTNLKAQKNEVEVENFRKAMVKDGVAMTKFLCWLDNTIGKETITEYSAAARLSAFRAEQPNYHGDSFNTISGYAGNGAIVHYAVQEESAAELQPKGLFLIDSGGQYLEGTTDITRTVALGPLTDEEKTDFTLVLKGNIGLDMAVFPTGTRGVHLDILARQAMWQHGINYGHGTGHGIGHFLCVHEGPQSIRPQDNGVEIQEGMISSNEPGIYKSGKHGIRIENLILTLKDKNTDFGSFLKFETLTLCPVDTRAIKTELLTVQEKTWVNNYHQKVYDLISPLLDGEEKEWLKNSTKPL</sequence>
<dbReference type="Pfam" id="PF01321">
    <property type="entry name" value="Creatinase_N"/>
    <property type="match status" value="1"/>
</dbReference>
<feature type="domain" description="Peptidase M24 C-terminal" evidence="6">
    <location>
        <begin position="533"/>
        <end position="592"/>
    </location>
</feature>
<comment type="similarity">
    <text evidence="1">Belongs to the peptidase M24B family.</text>
</comment>
<dbReference type="PANTHER" id="PTHR43763">
    <property type="entry name" value="XAA-PRO AMINOPEPTIDASE 1"/>
    <property type="match status" value="1"/>
</dbReference>
<dbReference type="Proteomes" id="UP000679220">
    <property type="component" value="Unassembled WGS sequence"/>
</dbReference>
<keyword evidence="7" id="KW-0645">Protease</keyword>
<dbReference type="GO" id="GO:0046872">
    <property type="term" value="F:metal ion binding"/>
    <property type="evidence" value="ECO:0007669"/>
    <property type="project" value="UniProtKB-KW"/>
</dbReference>
<dbReference type="GO" id="GO:0005737">
    <property type="term" value="C:cytoplasm"/>
    <property type="evidence" value="ECO:0007669"/>
    <property type="project" value="UniProtKB-ARBA"/>
</dbReference>
<keyword evidence="2" id="KW-0479">Metal-binding</keyword>
<reference evidence="7" key="1">
    <citation type="journal article" date="2018" name="Int. J. Syst. Evol. Microbiol.">
        <title>Carboxylicivirga sediminis sp. nov., isolated from coastal sediment.</title>
        <authorList>
            <person name="Wang F.Q."/>
            <person name="Ren L.H."/>
            <person name="Zou R.J."/>
            <person name="Sun Y.Z."/>
            <person name="Liu X.J."/>
            <person name="Jiang F."/>
            <person name="Liu L.J."/>
        </authorList>
    </citation>
    <scope>NUCLEOTIDE SEQUENCE</scope>
    <source>
        <strain evidence="7">JR1</strain>
    </source>
</reference>
<dbReference type="InterPro" id="IPR033740">
    <property type="entry name" value="Pept_M24B"/>
</dbReference>
<dbReference type="Pfam" id="PF16188">
    <property type="entry name" value="Peptidase_M24_C"/>
    <property type="match status" value="1"/>
</dbReference>
<dbReference type="AlphaFoldDB" id="A0A941IY76"/>
<dbReference type="FunFam" id="3.90.230.10:FF:000009">
    <property type="entry name" value="xaa-Pro aminopeptidase 2"/>
    <property type="match status" value="1"/>
</dbReference>
<evidence type="ECO:0000256" key="2">
    <source>
        <dbReference type="ARBA" id="ARBA00022723"/>
    </source>
</evidence>
<dbReference type="InterPro" id="IPR029149">
    <property type="entry name" value="Creatin/AminoP/Spt16_N"/>
</dbReference>
<dbReference type="GO" id="GO:0070006">
    <property type="term" value="F:metalloaminopeptidase activity"/>
    <property type="evidence" value="ECO:0007669"/>
    <property type="project" value="InterPro"/>
</dbReference>
<feature type="domain" description="Creatinase N-terminal" evidence="5">
    <location>
        <begin position="6"/>
        <end position="132"/>
    </location>
</feature>
<dbReference type="PANTHER" id="PTHR43763:SF6">
    <property type="entry name" value="XAA-PRO AMINOPEPTIDASE 1"/>
    <property type="match status" value="1"/>
</dbReference>
<dbReference type="InterPro" id="IPR050422">
    <property type="entry name" value="X-Pro_aminopeptidase_P"/>
</dbReference>
<evidence type="ECO:0000259" key="6">
    <source>
        <dbReference type="Pfam" id="PF16188"/>
    </source>
</evidence>
<organism evidence="7 8">
    <name type="scientific">Carboxylicivirga sediminis</name>
    <dbReference type="NCBI Taxonomy" id="2006564"/>
    <lineage>
        <taxon>Bacteria</taxon>
        <taxon>Pseudomonadati</taxon>
        <taxon>Bacteroidota</taxon>
        <taxon>Bacteroidia</taxon>
        <taxon>Marinilabiliales</taxon>
        <taxon>Marinilabiliaceae</taxon>
        <taxon>Carboxylicivirga</taxon>
    </lineage>
</organism>
<evidence type="ECO:0000313" key="7">
    <source>
        <dbReference type="EMBL" id="MBR8537601.1"/>
    </source>
</evidence>
<keyword evidence="3" id="KW-0378">Hydrolase</keyword>
<dbReference type="SUPFAM" id="SSF53092">
    <property type="entry name" value="Creatinase/prolidase N-terminal domain"/>
    <property type="match status" value="2"/>
</dbReference>
<evidence type="ECO:0000256" key="1">
    <source>
        <dbReference type="ARBA" id="ARBA00008766"/>
    </source>
</evidence>
<dbReference type="CDD" id="cd01085">
    <property type="entry name" value="APP"/>
    <property type="match status" value="1"/>
</dbReference>
<dbReference type="Pfam" id="PF00557">
    <property type="entry name" value="Peptidase_M24"/>
    <property type="match status" value="1"/>
</dbReference>
<dbReference type="SUPFAM" id="SSF55920">
    <property type="entry name" value="Creatinase/aminopeptidase"/>
    <property type="match status" value="1"/>
</dbReference>
<dbReference type="Gene3D" id="3.90.230.10">
    <property type="entry name" value="Creatinase/methionine aminopeptidase superfamily"/>
    <property type="match status" value="1"/>
</dbReference>
<evidence type="ECO:0000259" key="4">
    <source>
        <dbReference type="Pfam" id="PF00557"/>
    </source>
</evidence>
<dbReference type="InterPro" id="IPR000587">
    <property type="entry name" value="Creatinase_N"/>
</dbReference>
<accession>A0A941IY76</accession>
<keyword evidence="7" id="KW-0031">Aminopeptidase</keyword>
<comment type="caution">
    <text evidence="7">The sequence shown here is derived from an EMBL/GenBank/DDBJ whole genome shotgun (WGS) entry which is preliminary data.</text>
</comment>